<dbReference type="OMA" id="AKYEVVT"/>
<dbReference type="Gene3D" id="2.60.120.330">
    <property type="entry name" value="B-lactam Antibiotic, Isopenicillin N Synthase, Chain"/>
    <property type="match status" value="1"/>
</dbReference>
<dbReference type="GO" id="GO:0051213">
    <property type="term" value="F:dioxygenase activity"/>
    <property type="evidence" value="ECO:0007669"/>
    <property type="project" value="UniProtKB-ARBA"/>
</dbReference>
<feature type="domain" description="Fe2OG dioxygenase" evidence="7">
    <location>
        <begin position="192"/>
        <end position="286"/>
    </location>
</feature>
<dbReference type="GO" id="GO:0016705">
    <property type="term" value="F:oxidoreductase activity, acting on paired donors, with incorporation or reduction of molecular oxygen"/>
    <property type="evidence" value="ECO:0007669"/>
    <property type="project" value="UniProtKB-ARBA"/>
</dbReference>
<comment type="similarity">
    <text evidence="1 5">Belongs to the iron/ascorbate-dependent oxidoreductase family.</text>
</comment>
<accession>A0A118JWF0</accession>
<dbReference type="Gramene" id="KVH95529">
    <property type="protein sequence ID" value="KVH95529"/>
    <property type="gene ID" value="Ccrd_002393"/>
</dbReference>
<dbReference type="PROSITE" id="PS51471">
    <property type="entry name" value="FE2OG_OXY"/>
    <property type="match status" value="1"/>
</dbReference>
<dbReference type="InterPro" id="IPR026992">
    <property type="entry name" value="DIOX_N"/>
</dbReference>
<comment type="caution">
    <text evidence="8">The sequence shown here is derived from an EMBL/GenBank/DDBJ whole genome shotgun (WGS) entry which is preliminary data.</text>
</comment>
<dbReference type="AlphaFoldDB" id="A0A118JWF0"/>
<keyword evidence="4 5" id="KW-0408">Iron</keyword>
<dbReference type="STRING" id="59895.A0A118JWF0"/>
<dbReference type="SUPFAM" id="SSF51197">
    <property type="entry name" value="Clavaminate synthase-like"/>
    <property type="match status" value="1"/>
</dbReference>
<evidence type="ECO:0000313" key="8">
    <source>
        <dbReference type="EMBL" id="KVH95529.1"/>
    </source>
</evidence>
<feature type="region of interest" description="Disordered" evidence="6">
    <location>
        <begin position="111"/>
        <end position="137"/>
    </location>
</feature>
<dbReference type="GO" id="GO:0046872">
    <property type="term" value="F:metal ion binding"/>
    <property type="evidence" value="ECO:0007669"/>
    <property type="project" value="UniProtKB-KW"/>
</dbReference>
<dbReference type="PANTHER" id="PTHR10209">
    <property type="entry name" value="OXIDOREDUCTASE, 2OG-FE II OXYGENASE FAMILY PROTEIN"/>
    <property type="match status" value="1"/>
</dbReference>
<dbReference type="InterPro" id="IPR005123">
    <property type="entry name" value="Oxoglu/Fe-dep_dioxygenase_dom"/>
</dbReference>
<evidence type="ECO:0000256" key="2">
    <source>
        <dbReference type="ARBA" id="ARBA00022723"/>
    </source>
</evidence>
<dbReference type="InterPro" id="IPR027443">
    <property type="entry name" value="IPNS-like_sf"/>
</dbReference>
<sequence length="326" mass="36552">MAASLSLPLIDLSSTDRISTANSIRQVLFLSLTEYAIRDLSFYSRTTLQLEGVIASMDYGFFYLINHGVDEQLLQNVFDESRKFFSLPLEEKMKLARKGDLGFAPMRAENLDSSTTSKGDSKETFHIGPSEDDERHINQWPSEDVLPSWRFVMEKYYKQVLSTGKQLSSLIALALNLDENFFEKAGGALNGESAVLRLLHYPGEMGVSDEVVYGASAHSDYGMITLLATDGVPGLQATFINISFVCREKLKQPRIWEDVNHVKGSTLHRVMPTGKERYSIALFLDPNEDYIVECLPSCCSESSPPRFPPIRCGDYLRDRIDAAYSG</sequence>
<dbReference type="Proteomes" id="UP000243975">
    <property type="component" value="Unassembled WGS sequence"/>
</dbReference>
<keyword evidence="9" id="KW-1185">Reference proteome</keyword>
<dbReference type="InterPro" id="IPR044861">
    <property type="entry name" value="IPNS-like_FE2OG_OXY"/>
</dbReference>
<evidence type="ECO:0000256" key="1">
    <source>
        <dbReference type="ARBA" id="ARBA00008056"/>
    </source>
</evidence>
<dbReference type="Pfam" id="PF14226">
    <property type="entry name" value="DIOX_N"/>
    <property type="match status" value="1"/>
</dbReference>
<reference evidence="8 9" key="1">
    <citation type="journal article" date="2016" name="Sci. Rep.">
        <title>The genome sequence of the outbreeding globe artichoke constructed de novo incorporating a phase-aware low-pass sequencing strategy of F1 progeny.</title>
        <authorList>
            <person name="Scaglione D."/>
            <person name="Reyes-Chin-Wo S."/>
            <person name="Acquadro A."/>
            <person name="Froenicke L."/>
            <person name="Portis E."/>
            <person name="Beitel C."/>
            <person name="Tirone M."/>
            <person name="Mauro R."/>
            <person name="Lo Monaco A."/>
            <person name="Mauromicale G."/>
            <person name="Faccioli P."/>
            <person name="Cattivelli L."/>
            <person name="Rieseberg L."/>
            <person name="Michelmore R."/>
            <person name="Lanteri S."/>
        </authorList>
    </citation>
    <scope>NUCLEOTIDE SEQUENCE [LARGE SCALE GENOMIC DNA]</scope>
    <source>
        <strain evidence="8">2C</strain>
    </source>
</reference>
<proteinExistence type="inferred from homology"/>
<evidence type="ECO:0000313" key="9">
    <source>
        <dbReference type="Proteomes" id="UP000243975"/>
    </source>
</evidence>
<dbReference type="PRINTS" id="PR00682">
    <property type="entry name" value="IPNSYNTHASE"/>
</dbReference>
<dbReference type="EMBL" id="LEKV01004383">
    <property type="protein sequence ID" value="KVH95529.1"/>
    <property type="molecule type" value="Genomic_DNA"/>
</dbReference>
<dbReference type="PANTHER" id="PTHR10209:SF590">
    <property type="entry name" value="2-OXOGLUTARATE (2OG) AND FE(II)-DEPENDENT OXYGENASE SUPERFAMILY PROTEIN"/>
    <property type="match status" value="1"/>
</dbReference>
<keyword evidence="3 5" id="KW-0560">Oxidoreductase</keyword>
<evidence type="ECO:0000256" key="4">
    <source>
        <dbReference type="ARBA" id="ARBA00023004"/>
    </source>
</evidence>
<gene>
    <name evidence="8" type="ORF">Ccrd_002393</name>
</gene>
<evidence type="ECO:0000256" key="5">
    <source>
        <dbReference type="RuleBase" id="RU003682"/>
    </source>
</evidence>
<evidence type="ECO:0000256" key="3">
    <source>
        <dbReference type="ARBA" id="ARBA00023002"/>
    </source>
</evidence>
<dbReference type="Pfam" id="PF03171">
    <property type="entry name" value="2OG-FeII_Oxy"/>
    <property type="match status" value="1"/>
</dbReference>
<protein>
    <submittedName>
        <fullName evidence="8">Isopenicillin N synthase</fullName>
    </submittedName>
</protein>
<evidence type="ECO:0000256" key="6">
    <source>
        <dbReference type="SAM" id="MobiDB-lite"/>
    </source>
</evidence>
<keyword evidence="2 5" id="KW-0479">Metal-binding</keyword>
<name>A0A118JWF0_CYNCS</name>
<evidence type="ECO:0000259" key="7">
    <source>
        <dbReference type="PROSITE" id="PS51471"/>
    </source>
</evidence>
<organism evidence="8 9">
    <name type="scientific">Cynara cardunculus var. scolymus</name>
    <name type="common">Globe artichoke</name>
    <name type="synonym">Cynara scolymus</name>
    <dbReference type="NCBI Taxonomy" id="59895"/>
    <lineage>
        <taxon>Eukaryota</taxon>
        <taxon>Viridiplantae</taxon>
        <taxon>Streptophyta</taxon>
        <taxon>Embryophyta</taxon>
        <taxon>Tracheophyta</taxon>
        <taxon>Spermatophyta</taxon>
        <taxon>Magnoliopsida</taxon>
        <taxon>eudicotyledons</taxon>
        <taxon>Gunneridae</taxon>
        <taxon>Pentapetalae</taxon>
        <taxon>asterids</taxon>
        <taxon>campanulids</taxon>
        <taxon>Asterales</taxon>
        <taxon>Asteraceae</taxon>
        <taxon>Carduoideae</taxon>
        <taxon>Cardueae</taxon>
        <taxon>Carduinae</taxon>
        <taxon>Cynara</taxon>
    </lineage>
</organism>